<reference evidence="2" key="1">
    <citation type="journal article" date="2014" name="Nat. Genet.">
        <title>Genome and transcriptome of the porcine whipworm Trichuris suis.</title>
        <authorList>
            <person name="Jex A.R."/>
            <person name="Nejsum P."/>
            <person name="Schwarz E.M."/>
            <person name="Hu L."/>
            <person name="Young N.D."/>
            <person name="Hall R.S."/>
            <person name="Korhonen P.K."/>
            <person name="Liao S."/>
            <person name="Thamsborg S."/>
            <person name="Xia J."/>
            <person name="Xu P."/>
            <person name="Wang S."/>
            <person name="Scheerlinck J.P."/>
            <person name="Hofmann A."/>
            <person name="Sternberg P.W."/>
            <person name="Wang J."/>
            <person name="Gasser R.B."/>
        </authorList>
    </citation>
    <scope>NUCLEOTIDE SEQUENCE [LARGE SCALE GENOMIC DNA]</scope>
    <source>
        <strain evidence="2">DCEP-RM93F</strain>
    </source>
</reference>
<organism evidence="2">
    <name type="scientific">Trichuris suis</name>
    <name type="common">pig whipworm</name>
    <dbReference type="NCBI Taxonomy" id="68888"/>
    <lineage>
        <taxon>Eukaryota</taxon>
        <taxon>Metazoa</taxon>
        <taxon>Ecdysozoa</taxon>
        <taxon>Nematoda</taxon>
        <taxon>Enoplea</taxon>
        <taxon>Dorylaimia</taxon>
        <taxon>Trichinellida</taxon>
        <taxon>Trichuridae</taxon>
        <taxon>Trichuris</taxon>
    </lineage>
</organism>
<proteinExistence type="predicted"/>
<evidence type="ECO:0000256" key="1">
    <source>
        <dbReference type="SAM" id="MobiDB-lite"/>
    </source>
</evidence>
<name>A0A085NNG4_9BILA</name>
<protein>
    <submittedName>
        <fullName evidence="2">Uncharacterized protein</fullName>
    </submittedName>
</protein>
<evidence type="ECO:0000313" key="2">
    <source>
        <dbReference type="EMBL" id="KFD71010.1"/>
    </source>
</evidence>
<sequence length="109" mass="12707">MLTAGVDARWNNGRLDGGERESPPPPELLCEARLECDWDEDIPNARVRIGEDQSKDMRMEIWQTRFAPSNRWAEIVRGPSRLPINHLCFVYPYLLVSPRRAWAYCFALF</sequence>
<dbReference type="Proteomes" id="UP000030758">
    <property type="component" value="Unassembled WGS sequence"/>
</dbReference>
<dbReference type="EMBL" id="KL367484">
    <property type="protein sequence ID" value="KFD71010.1"/>
    <property type="molecule type" value="Genomic_DNA"/>
</dbReference>
<gene>
    <name evidence="2" type="ORF">M514_02587</name>
</gene>
<accession>A0A085NNG4</accession>
<feature type="non-terminal residue" evidence="2">
    <location>
        <position position="109"/>
    </location>
</feature>
<dbReference type="AlphaFoldDB" id="A0A085NNG4"/>
<feature type="region of interest" description="Disordered" evidence="1">
    <location>
        <begin position="1"/>
        <end position="26"/>
    </location>
</feature>